<dbReference type="GO" id="GO:0008081">
    <property type="term" value="F:phosphoric diester hydrolase activity"/>
    <property type="evidence" value="ECO:0007669"/>
    <property type="project" value="InterPro"/>
</dbReference>
<evidence type="ECO:0000256" key="2">
    <source>
        <dbReference type="PIRSR" id="PIRSR610347-2"/>
    </source>
</evidence>
<feature type="active site" description="Proton donor/acceptor" evidence="1">
    <location>
        <position position="336"/>
    </location>
</feature>
<feature type="binding site" evidence="2">
    <location>
        <position position="338"/>
    </location>
    <ligand>
        <name>substrate</name>
    </ligand>
</feature>
<evidence type="ECO:0000256" key="1">
    <source>
        <dbReference type="PIRSR" id="PIRSR610347-1"/>
    </source>
</evidence>
<accession>A0A1Y2BEV2</accession>
<dbReference type="GO" id="GO:0006281">
    <property type="term" value="P:DNA repair"/>
    <property type="evidence" value="ECO:0007669"/>
    <property type="project" value="InterPro"/>
</dbReference>
<evidence type="ECO:0000313" key="4">
    <source>
        <dbReference type="Proteomes" id="UP000193642"/>
    </source>
</evidence>
<dbReference type="OrthoDB" id="47785at2759"/>
<name>A0A1Y2BEV2_9FUNG</name>
<protein>
    <submittedName>
        <fullName evidence="3">Phospholipase D/nuclease</fullName>
    </submittedName>
</protein>
<dbReference type="Gene3D" id="3.30.870.10">
    <property type="entry name" value="Endonuclease Chain A"/>
    <property type="match status" value="2"/>
</dbReference>
<sequence>NTTKQQHQIRLTNCVHHKTNQSSSNTQRTPSISLIHLTQPLSLRKAFLSAFQFDLNWIASTLPPNIPVCLAFHSPSSTPPRIQKNICIVFPKLNSTTYATMHIKLCVLYFDGFVRVVVSSANLVQYDWEELENIVWYQDFPRKEDGKRLDGIASETPNNPSDEDELSLGDAFKSDLKQLLLDMESQSWVYNDLDAFDFSSCRARLVISKPGKHSNDDAFKYGLGRLSSIVHEINGNKAVTEPVSLWYQTSSLGSISQPFITSLESACRGSLFLPSKTSTVSPSMKIVFPTIETVKSSALGMNGAGTITWSGSLHAKCEYKHLLRDSVSLRSGALSHCKVILCRTTATDDIKWFYCGSHNMTMSAWGKTVETKKEKRVEISNWELGVVVEEGAVVPFQTMDVRSHGSGVRAAHTS</sequence>
<organism evidence="3 4">
    <name type="scientific">Rhizoclosmatium globosum</name>
    <dbReference type="NCBI Taxonomy" id="329046"/>
    <lineage>
        <taxon>Eukaryota</taxon>
        <taxon>Fungi</taxon>
        <taxon>Fungi incertae sedis</taxon>
        <taxon>Chytridiomycota</taxon>
        <taxon>Chytridiomycota incertae sedis</taxon>
        <taxon>Chytridiomycetes</taxon>
        <taxon>Chytridiales</taxon>
        <taxon>Chytriomycetaceae</taxon>
        <taxon>Rhizoclosmatium</taxon>
    </lineage>
</organism>
<dbReference type="CDD" id="cd09122">
    <property type="entry name" value="PLDc_Tdp1_1"/>
    <property type="match status" value="1"/>
</dbReference>
<keyword evidence="4" id="KW-1185">Reference proteome</keyword>
<gene>
    <name evidence="3" type="ORF">BCR33DRAFT_838796</name>
</gene>
<dbReference type="GO" id="GO:0005634">
    <property type="term" value="C:nucleus"/>
    <property type="evidence" value="ECO:0007669"/>
    <property type="project" value="InterPro"/>
</dbReference>
<dbReference type="AlphaFoldDB" id="A0A1Y2BEV2"/>
<comment type="caution">
    <text evidence="3">The sequence shown here is derived from an EMBL/GenBank/DDBJ whole genome shotgun (WGS) entry which is preliminary data.</text>
</comment>
<reference evidence="3 4" key="1">
    <citation type="submission" date="2016-07" db="EMBL/GenBank/DDBJ databases">
        <title>Pervasive Adenine N6-methylation of Active Genes in Fungi.</title>
        <authorList>
            <consortium name="DOE Joint Genome Institute"/>
            <person name="Mondo S.J."/>
            <person name="Dannebaum R.O."/>
            <person name="Kuo R.C."/>
            <person name="Labutti K."/>
            <person name="Haridas S."/>
            <person name="Kuo A."/>
            <person name="Salamov A."/>
            <person name="Ahrendt S.R."/>
            <person name="Lipzen A."/>
            <person name="Sullivan W."/>
            <person name="Andreopoulos W.B."/>
            <person name="Clum A."/>
            <person name="Lindquist E."/>
            <person name="Daum C."/>
            <person name="Ramamoorthy G.K."/>
            <person name="Gryganskyi A."/>
            <person name="Culley D."/>
            <person name="Magnuson J.K."/>
            <person name="James T.Y."/>
            <person name="O'Malley M.A."/>
            <person name="Stajich J.E."/>
            <person name="Spatafora J.W."/>
            <person name="Visel A."/>
            <person name="Grigoriev I.V."/>
        </authorList>
    </citation>
    <scope>NUCLEOTIDE SEQUENCE [LARGE SCALE GENOMIC DNA]</scope>
    <source>
        <strain evidence="3 4">JEL800</strain>
    </source>
</reference>
<dbReference type="Pfam" id="PF06087">
    <property type="entry name" value="Tyr-DNA_phospho"/>
    <property type="match status" value="1"/>
</dbReference>
<dbReference type="InterPro" id="IPR010347">
    <property type="entry name" value="Tdp1"/>
</dbReference>
<dbReference type="EMBL" id="MCGO01000068">
    <property type="protein sequence ID" value="ORY33294.1"/>
    <property type="molecule type" value="Genomic_DNA"/>
</dbReference>
<dbReference type="Proteomes" id="UP000193642">
    <property type="component" value="Unassembled WGS sequence"/>
</dbReference>
<evidence type="ECO:0000313" key="3">
    <source>
        <dbReference type="EMBL" id="ORY33294.1"/>
    </source>
</evidence>
<dbReference type="PANTHER" id="PTHR12415">
    <property type="entry name" value="TYROSYL-DNA PHOSPHODIESTERASE 1"/>
    <property type="match status" value="1"/>
</dbReference>
<proteinExistence type="predicted"/>
<feature type="active site" description="Nucleophile" evidence="1">
    <location>
        <position position="102"/>
    </location>
</feature>
<feature type="non-terminal residue" evidence="3">
    <location>
        <position position="1"/>
    </location>
</feature>
<dbReference type="SUPFAM" id="SSF56024">
    <property type="entry name" value="Phospholipase D/nuclease"/>
    <property type="match status" value="2"/>
</dbReference>
<dbReference type="STRING" id="329046.A0A1Y2BEV2"/>
<feature type="binding site" evidence="2">
    <location>
        <position position="104"/>
    </location>
    <ligand>
        <name>substrate</name>
    </ligand>
</feature>